<organism evidence="2 3">
    <name type="scientific">Candidatus Nomurabacteria bacterium RIFCSPHIGHO2_01_FULL_42_16</name>
    <dbReference type="NCBI Taxonomy" id="1801743"/>
    <lineage>
        <taxon>Bacteria</taxon>
        <taxon>Candidatus Nomuraibacteriota</taxon>
    </lineage>
</organism>
<protein>
    <submittedName>
        <fullName evidence="2">Uncharacterized protein</fullName>
    </submittedName>
</protein>
<dbReference type="Proteomes" id="UP000178059">
    <property type="component" value="Unassembled WGS sequence"/>
</dbReference>
<proteinExistence type="predicted"/>
<keyword evidence="1" id="KW-0472">Membrane</keyword>
<dbReference type="EMBL" id="MFTT01000013">
    <property type="protein sequence ID" value="OGI70069.1"/>
    <property type="molecule type" value="Genomic_DNA"/>
</dbReference>
<gene>
    <name evidence="2" type="ORF">A2824_03815</name>
</gene>
<keyword evidence="1" id="KW-1133">Transmembrane helix</keyword>
<feature type="transmembrane region" description="Helical" evidence="1">
    <location>
        <begin position="12"/>
        <end position="30"/>
    </location>
</feature>
<name>A0A1F6VKG3_9BACT</name>
<evidence type="ECO:0000313" key="2">
    <source>
        <dbReference type="EMBL" id="OGI70069.1"/>
    </source>
</evidence>
<comment type="caution">
    <text evidence="2">The sequence shown here is derived from an EMBL/GenBank/DDBJ whole genome shotgun (WGS) entry which is preliminary data.</text>
</comment>
<evidence type="ECO:0000313" key="3">
    <source>
        <dbReference type="Proteomes" id="UP000178059"/>
    </source>
</evidence>
<dbReference type="AlphaFoldDB" id="A0A1F6VKG3"/>
<evidence type="ECO:0000256" key="1">
    <source>
        <dbReference type="SAM" id="Phobius"/>
    </source>
</evidence>
<accession>A0A1F6VKG3</accession>
<keyword evidence="1" id="KW-0812">Transmembrane</keyword>
<reference evidence="2 3" key="1">
    <citation type="journal article" date="2016" name="Nat. Commun.">
        <title>Thousands of microbial genomes shed light on interconnected biogeochemical processes in an aquifer system.</title>
        <authorList>
            <person name="Anantharaman K."/>
            <person name="Brown C.T."/>
            <person name="Hug L.A."/>
            <person name="Sharon I."/>
            <person name="Castelle C.J."/>
            <person name="Probst A.J."/>
            <person name="Thomas B.C."/>
            <person name="Singh A."/>
            <person name="Wilkins M.J."/>
            <person name="Karaoz U."/>
            <person name="Brodie E.L."/>
            <person name="Williams K.H."/>
            <person name="Hubbard S.S."/>
            <person name="Banfield J.F."/>
        </authorList>
    </citation>
    <scope>NUCLEOTIDE SEQUENCE [LARGE SCALE GENOMIC DNA]</scope>
</reference>
<sequence>MALSWRQKRKTLISSTLTILVVVFLAILIVPRLQPAPSCFDGKQNGDESGVDCGGSCALFCPNEVREPAVRFARVFPVTGNFYNALALVENQNPEAGLRSAAYEFKFYDSNNIFIKEYQGKTFLGLHRSAIFAGPIDLEGKIPKRVTFSFIGQKDFIKIKKEVSSLNIFITDKKMTDLENRPKLSAKASNQSGYTLKDIDFIAILYDKEDNTVSISKTHLEKLANGEEKEIFFTWPKPLEREINRIEILPQINPFLLPLNI</sequence>
<dbReference type="STRING" id="1801743.A2824_03815"/>